<name>A0A397U0N4_9GLOM</name>
<gene>
    <name evidence="1" type="ORF">C2G38_2233584</name>
</gene>
<protein>
    <submittedName>
        <fullName evidence="1">Uncharacterized protein</fullName>
    </submittedName>
</protein>
<dbReference type="Proteomes" id="UP000266673">
    <property type="component" value="Unassembled WGS sequence"/>
</dbReference>
<evidence type="ECO:0000313" key="1">
    <source>
        <dbReference type="EMBL" id="RIB00626.1"/>
    </source>
</evidence>
<evidence type="ECO:0000313" key="2">
    <source>
        <dbReference type="Proteomes" id="UP000266673"/>
    </source>
</evidence>
<dbReference type="EMBL" id="QKWP01003855">
    <property type="protein sequence ID" value="RIB00626.1"/>
    <property type="molecule type" value="Genomic_DNA"/>
</dbReference>
<organism evidence="1 2">
    <name type="scientific">Gigaspora rosea</name>
    <dbReference type="NCBI Taxonomy" id="44941"/>
    <lineage>
        <taxon>Eukaryota</taxon>
        <taxon>Fungi</taxon>
        <taxon>Fungi incertae sedis</taxon>
        <taxon>Mucoromycota</taxon>
        <taxon>Glomeromycotina</taxon>
        <taxon>Glomeromycetes</taxon>
        <taxon>Diversisporales</taxon>
        <taxon>Gigasporaceae</taxon>
        <taxon>Gigaspora</taxon>
    </lineage>
</organism>
<keyword evidence="2" id="KW-1185">Reference proteome</keyword>
<reference evidence="1 2" key="1">
    <citation type="submission" date="2018-06" db="EMBL/GenBank/DDBJ databases">
        <title>Comparative genomics reveals the genomic features of Rhizophagus irregularis, R. cerebriforme, R. diaphanum and Gigaspora rosea, and their symbiotic lifestyle signature.</title>
        <authorList>
            <person name="Morin E."/>
            <person name="San Clemente H."/>
            <person name="Chen E.C.H."/>
            <person name="De La Providencia I."/>
            <person name="Hainaut M."/>
            <person name="Kuo A."/>
            <person name="Kohler A."/>
            <person name="Murat C."/>
            <person name="Tang N."/>
            <person name="Roy S."/>
            <person name="Loubradou J."/>
            <person name="Henrissat B."/>
            <person name="Grigoriev I.V."/>
            <person name="Corradi N."/>
            <person name="Roux C."/>
            <person name="Martin F.M."/>
        </authorList>
    </citation>
    <scope>NUCLEOTIDE SEQUENCE [LARGE SCALE GENOMIC DNA]</scope>
    <source>
        <strain evidence="1 2">DAOM 194757</strain>
    </source>
</reference>
<dbReference type="OrthoDB" id="341259at2759"/>
<accession>A0A397U0N4</accession>
<proteinExistence type="predicted"/>
<dbReference type="AlphaFoldDB" id="A0A397U0N4"/>
<comment type="caution">
    <text evidence="1">The sequence shown here is derived from an EMBL/GenBank/DDBJ whole genome shotgun (WGS) entry which is preliminary data.</text>
</comment>
<sequence length="80" mass="9334">MRSRIWELSGFKILLEFKDLGFDQDLGMIEIRYCTKQSDKKIDDSNYINNMLISGQENKKNELWGVVIIVTTDIAESFIN</sequence>